<dbReference type="InterPro" id="IPR039420">
    <property type="entry name" value="WalR-like"/>
</dbReference>
<dbReference type="PANTHER" id="PTHR43214">
    <property type="entry name" value="TWO-COMPONENT RESPONSE REGULATOR"/>
    <property type="match status" value="1"/>
</dbReference>
<dbReference type="Pfam" id="PF00196">
    <property type="entry name" value="GerE"/>
    <property type="match status" value="1"/>
</dbReference>
<dbReference type="SUPFAM" id="SSF52172">
    <property type="entry name" value="CheY-like"/>
    <property type="match status" value="1"/>
</dbReference>
<evidence type="ECO:0000256" key="2">
    <source>
        <dbReference type="ARBA" id="ARBA00023125"/>
    </source>
</evidence>
<dbReference type="SUPFAM" id="SSF46894">
    <property type="entry name" value="C-terminal effector domain of the bipartite response regulators"/>
    <property type="match status" value="1"/>
</dbReference>
<dbReference type="Proteomes" id="UP000237381">
    <property type="component" value="Unassembled WGS sequence"/>
</dbReference>
<evidence type="ECO:0000256" key="1">
    <source>
        <dbReference type="ARBA" id="ARBA00022553"/>
    </source>
</evidence>
<dbReference type="GO" id="GO:0006355">
    <property type="term" value="P:regulation of DNA-templated transcription"/>
    <property type="evidence" value="ECO:0007669"/>
    <property type="project" value="InterPro"/>
</dbReference>
<evidence type="ECO:0000256" key="3">
    <source>
        <dbReference type="PROSITE-ProRule" id="PRU00169"/>
    </source>
</evidence>
<keyword evidence="2" id="KW-0238">DNA-binding</keyword>
<dbReference type="InterPro" id="IPR058245">
    <property type="entry name" value="NreC/VraR/RcsB-like_REC"/>
</dbReference>
<dbReference type="InterPro" id="IPR001789">
    <property type="entry name" value="Sig_transdc_resp-reg_receiver"/>
</dbReference>
<evidence type="ECO:0000259" key="6">
    <source>
        <dbReference type="PROSITE" id="PS50110"/>
    </source>
</evidence>
<dbReference type="CDD" id="cd06170">
    <property type="entry name" value="LuxR_C_like"/>
    <property type="match status" value="1"/>
</dbReference>
<dbReference type="InterPro" id="IPR036388">
    <property type="entry name" value="WH-like_DNA-bd_sf"/>
</dbReference>
<dbReference type="InterPro" id="IPR011006">
    <property type="entry name" value="CheY-like_superfamily"/>
</dbReference>
<dbReference type="Gene3D" id="3.40.50.2300">
    <property type="match status" value="1"/>
</dbReference>
<evidence type="ECO:0000256" key="4">
    <source>
        <dbReference type="SAM" id="MobiDB-lite"/>
    </source>
</evidence>
<dbReference type="GO" id="GO:0000160">
    <property type="term" value="P:phosphorelay signal transduction system"/>
    <property type="evidence" value="ECO:0007669"/>
    <property type="project" value="InterPro"/>
</dbReference>
<gene>
    <name evidence="7" type="ORF">B0G62_102656</name>
</gene>
<comment type="caution">
    <text evidence="7">The sequence shown here is derived from an EMBL/GenBank/DDBJ whole genome shotgun (WGS) entry which is preliminary data.</text>
</comment>
<dbReference type="InterPro" id="IPR016032">
    <property type="entry name" value="Sig_transdc_resp-reg_C-effctor"/>
</dbReference>
<feature type="modified residue" description="4-aspartylphosphate" evidence="3">
    <location>
        <position position="83"/>
    </location>
</feature>
<feature type="domain" description="Response regulatory" evidence="6">
    <location>
        <begin position="32"/>
        <end position="152"/>
    </location>
</feature>
<evidence type="ECO:0000313" key="7">
    <source>
        <dbReference type="EMBL" id="POR55045.1"/>
    </source>
</evidence>
<feature type="region of interest" description="Disordered" evidence="4">
    <location>
        <begin position="1"/>
        <end position="23"/>
    </location>
</feature>
<keyword evidence="8" id="KW-1185">Reference proteome</keyword>
<sequence>MKCGPTPRAAPQTVITGDTPTPMTNATTQNLRIVVADDHPVVLTAIRDYLDHLPGHRVVATADSGAQLIDTLRTIACDLLVTDFSMQGELEDEDGLRLIGRVRRLYPDLPVVVFTMLTNGGILHELSALGVAGLVGKDEPIPTLAQVCQRALVEPGTTLSARIAERLAKEGSTADDFRRSNPLSPRELEVVRLFALGLSVTEISKRLSRSVTTVATQKRAAMRKLHLESNADLIRYASEHGFA</sequence>
<proteinExistence type="predicted"/>
<dbReference type="PROSITE" id="PS00622">
    <property type="entry name" value="HTH_LUXR_1"/>
    <property type="match status" value="1"/>
</dbReference>
<dbReference type="Pfam" id="PF00072">
    <property type="entry name" value="Response_reg"/>
    <property type="match status" value="1"/>
</dbReference>
<dbReference type="SMART" id="SM00421">
    <property type="entry name" value="HTH_LUXR"/>
    <property type="match status" value="1"/>
</dbReference>
<organism evidence="7 8">
    <name type="scientific">Paraburkholderia eburnea</name>
    <dbReference type="NCBI Taxonomy" id="1189126"/>
    <lineage>
        <taxon>Bacteria</taxon>
        <taxon>Pseudomonadati</taxon>
        <taxon>Pseudomonadota</taxon>
        <taxon>Betaproteobacteria</taxon>
        <taxon>Burkholderiales</taxon>
        <taxon>Burkholderiaceae</taxon>
        <taxon>Paraburkholderia</taxon>
    </lineage>
</organism>
<reference evidence="7 8" key="1">
    <citation type="submission" date="2018-01" db="EMBL/GenBank/DDBJ databases">
        <title>Genomic Encyclopedia of Type Strains, Phase III (KMG-III): the genomes of soil and plant-associated and newly described type strains.</title>
        <authorList>
            <person name="Whitman W."/>
        </authorList>
    </citation>
    <scope>NUCLEOTIDE SEQUENCE [LARGE SCALE GENOMIC DNA]</scope>
    <source>
        <strain evidence="7 8">JCM 18070</strain>
    </source>
</reference>
<dbReference type="PROSITE" id="PS50043">
    <property type="entry name" value="HTH_LUXR_2"/>
    <property type="match status" value="1"/>
</dbReference>
<keyword evidence="1 3" id="KW-0597">Phosphoprotein</keyword>
<evidence type="ECO:0000259" key="5">
    <source>
        <dbReference type="PROSITE" id="PS50043"/>
    </source>
</evidence>
<feature type="domain" description="HTH luxR-type" evidence="5">
    <location>
        <begin position="176"/>
        <end position="241"/>
    </location>
</feature>
<dbReference type="SMART" id="SM00448">
    <property type="entry name" value="REC"/>
    <property type="match status" value="1"/>
</dbReference>
<evidence type="ECO:0000313" key="8">
    <source>
        <dbReference type="Proteomes" id="UP000237381"/>
    </source>
</evidence>
<feature type="compositionally biased region" description="Polar residues" evidence="4">
    <location>
        <begin position="13"/>
        <end position="23"/>
    </location>
</feature>
<dbReference type="PANTHER" id="PTHR43214:SF17">
    <property type="entry name" value="TRANSCRIPTIONAL REGULATORY PROTEIN RCSB"/>
    <property type="match status" value="1"/>
</dbReference>
<dbReference type="GO" id="GO:0003677">
    <property type="term" value="F:DNA binding"/>
    <property type="evidence" value="ECO:0007669"/>
    <property type="project" value="UniProtKB-KW"/>
</dbReference>
<dbReference type="InterPro" id="IPR000792">
    <property type="entry name" value="Tscrpt_reg_LuxR_C"/>
</dbReference>
<dbReference type="PROSITE" id="PS50110">
    <property type="entry name" value="RESPONSE_REGULATORY"/>
    <property type="match status" value="1"/>
</dbReference>
<dbReference type="CDD" id="cd17535">
    <property type="entry name" value="REC_NarL-like"/>
    <property type="match status" value="1"/>
</dbReference>
<accession>A0A2S4MK87</accession>
<name>A0A2S4MK87_9BURK</name>
<dbReference type="AlphaFoldDB" id="A0A2S4MK87"/>
<dbReference type="Gene3D" id="1.10.10.10">
    <property type="entry name" value="Winged helix-like DNA-binding domain superfamily/Winged helix DNA-binding domain"/>
    <property type="match status" value="1"/>
</dbReference>
<dbReference type="EMBL" id="PQGA01000002">
    <property type="protein sequence ID" value="POR55045.1"/>
    <property type="molecule type" value="Genomic_DNA"/>
</dbReference>
<protein>
    <submittedName>
        <fullName evidence="7">LuxR family two component transcriptional regulator</fullName>
    </submittedName>
</protein>
<dbReference type="PRINTS" id="PR00038">
    <property type="entry name" value="HTHLUXR"/>
</dbReference>